<evidence type="ECO:0008006" key="4">
    <source>
        <dbReference type="Google" id="ProtNLM"/>
    </source>
</evidence>
<feature type="coiled-coil region" evidence="1">
    <location>
        <begin position="13"/>
        <end position="40"/>
    </location>
</feature>
<accession>A0AAD7N5G3</accession>
<dbReference type="EMBL" id="JARJLG010000104">
    <property type="protein sequence ID" value="KAJ7745221.1"/>
    <property type="molecule type" value="Genomic_DNA"/>
</dbReference>
<dbReference type="AlphaFoldDB" id="A0AAD7N5G3"/>
<evidence type="ECO:0000313" key="2">
    <source>
        <dbReference type="EMBL" id="KAJ7745221.1"/>
    </source>
</evidence>
<evidence type="ECO:0000313" key="3">
    <source>
        <dbReference type="Proteomes" id="UP001215280"/>
    </source>
</evidence>
<evidence type="ECO:0000256" key="1">
    <source>
        <dbReference type="SAM" id="Coils"/>
    </source>
</evidence>
<proteinExistence type="predicted"/>
<keyword evidence="3" id="KW-1185">Reference proteome</keyword>
<gene>
    <name evidence="2" type="ORF">DFH07DRAFT_1063244</name>
</gene>
<dbReference type="Proteomes" id="UP001215280">
    <property type="component" value="Unassembled WGS sequence"/>
</dbReference>
<keyword evidence="1" id="KW-0175">Coiled coil</keyword>
<reference evidence="2" key="1">
    <citation type="submission" date="2023-03" db="EMBL/GenBank/DDBJ databases">
        <title>Massive genome expansion in bonnet fungi (Mycena s.s.) driven by repeated elements and novel gene families across ecological guilds.</title>
        <authorList>
            <consortium name="Lawrence Berkeley National Laboratory"/>
            <person name="Harder C.B."/>
            <person name="Miyauchi S."/>
            <person name="Viragh M."/>
            <person name="Kuo A."/>
            <person name="Thoen E."/>
            <person name="Andreopoulos B."/>
            <person name="Lu D."/>
            <person name="Skrede I."/>
            <person name="Drula E."/>
            <person name="Henrissat B."/>
            <person name="Morin E."/>
            <person name="Kohler A."/>
            <person name="Barry K."/>
            <person name="LaButti K."/>
            <person name="Morin E."/>
            <person name="Salamov A."/>
            <person name="Lipzen A."/>
            <person name="Mereny Z."/>
            <person name="Hegedus B."/>
            <person name="Baldrian P."/>
            <person name="Stursova M."/>
            <person name="Weitz H."/>
            <person name="Taylor A."/>
            <person name="Grigoriev I.V."/>
            <person name="Nagy L.G."/>
            <person name="Martin F."/>
            <person name="Kauserud H."/>
        </authorList>
    </citation>
    <scope>NUCLEOTIDE SEQUENCE</scope>
    <source>
        <strain evidence="2">CBHHK188m</strain>
    </source>
</reference>
<name>A0AAD7N5G3_9AGAR</name>
<sequence>MASITVTDLRTRIDELSLAITRQREVLKDLENQKRTAQGDLNAILDPMSRLPSEISSDIMLLCLPTTVRPDPHAAPMIFLNICRSWSNIALCTPALWSAIQVDTKIGEGLGQLTDRWVARAAPRLLSLSLHGTLDSRTPGLLNFARRNLRKAQNLELYFPSASDLRKITGSGASLFPSLTRLTIGQGDRDGTIYEDEEHYSDDAHECVRMLSAAPNLVECTFYDVWFGGDHPPTSLVTHTSLRDLYLGGSPTGSFFETIDRESSAAILLYLTLPVLERLWITNLDISSDNLFDFLERSSPPLRYLYMDCNNEPGDAEHFLQLIPTVTDLYIWFNAFSENFVFSMMAALASGFLPNLRNLIIHGAQRRSPYEQVLSTLSARRASGSPLQSFKWWEWVHGGSELSPEIVTALRELVADGMDIHIGQEGHNLI</sequence>
<dbReference type="Gene3D" id="3.80.10.10">
    <property type="entry name" value="Ribonuclease Inhibitor"/>
    <property type="match status" value="1"/>
</dbReference>
<comment type="caution">
    <text evidence="2">The sequence shown here is derived from an EMBL/GenBank/DDBJ whole genome shotgun (WGS) entry which is preliminary data.</text>
</comment>
<dbReference type="SUPFAM" id="SSF52047">
    <property type="entry name" value="RNI-like"/>
    <property type="match status" value="1"/>
</dbReference>
<organism evidence="2 3">
    <name type="scientific">Mycena maculata</name>
    <dbReference type="NCBI Taxonomy" id="230809"/>
    <lineage>
        <taxon>Eukaryota</taxon>
        <taxon>Fungi</taxon>
        <taxon>Dikarya</taxon>
        <taxon>Basidiomycota</taxon>
        <taxon>Agaricomycotina</taxon>
        <taxon>Agaricomycetes</taxon>
        <taxon>Agaricomycetidae</taxon>
        <taxon>Agaricales</taxon>
        <taxon>Marasmiineae</taxon>
        <taxon>Mycenaceae</taxon>
        <taxon>Mycena</taxon>
    </lineage>
</organism>
<dbReference type="InterPro" id="IPR032675">
    <property type="entry name" value="LRR_dom_sf"/>
</dbReference>
<protein>
    <recommendedName>
        <fullName evidence="4">F-box domain-containing protein</fullName>
    </recommendedName>
</protein>